<evidence type="ECO:0000313" key="6">
    <source>
        <dbReference type="Proteomes" id="UP000002028"/>
    </source>
</evidence>
<dbReference type="InterPro" id="IPR019734">
    <property type="entry name" value="TPR_rpt"/>
</dbReference>
<reference evidence="5 6" key="1">
    <citation type="journal article" date="2010" name="Stand. Genomic Sci.">
        <title>Complete genome sequence of Spirosoma linguale type strain (1).</title>
        <authorList>
            <person name="Lail K."/>
            <person name="Sikorski J."/>
            <person name="Saunders E."/>
            <person name="Lapidus A."/>
            <person name="Glavina Del Rio T."/>
            <person name="Copeland A."/>
            <person name="Tice H."/>
            <person name="Cheng J.-F."/>
            <person name="Lucas S."/>
            <person name="Nolan M."/>
            <person name="Bruce D."/>
            <person name="Goodwin L."/>
            <person name="Pitluck S."/>
            <person name="Ivanova N."/>
            <person name="Mavromatis K."/>
            <person name="Ovchinnikova G."/>
            <person name="Pati A."/>
            <person name="Chen A."/>
            <person name="Palaniappan K."/>
            <person name="Land M."/>
            <person name="Hauser L."/>
            <person name="Chang Y.-J."/>
            <person name="Jeffries C.D."/>
            <person name="Chain P."/>
            <person name="Brettin T."/>
            <person name="Detter J.C."/>
            <person name="Schuetze A."/>
            <person name="Rohde M."/>
            <person name="Tindall B.J."/>
            <person name="Goeker M."/>
            <person name="Bristow J."/>
            <person name="Eisen J.A."/>
            <person name="Markowitz V."/>
            <person name="Hugenholtz P."/>
            <person name="Kyrpides N.C."/>
            <person name="Klenk H.-P."/>
            <person name="Chen F."/>
        </authorList>
    </citation>
    <scope>NUCLEOTIDE SEQUENCE [LARGE SCALE GENOMIC DNA]</scope>
    <source>
        <strain evidence="6">ATCC 33905 / DSM 74 / LMG 10896 / Claus 1</strain>
    </source>
</reference>
<feature type="signal peptide" evidence="3">
    <location>
        <begin position="1"/>
        <end position="18"/>
    </location>
</feature>
<sequence>MWRLLFLVLCLCPVFLQAQCLSMAQRYQRLTGLSALPTPVEVIAEATRLENQSRSCGAISDSVYAKTLHVLGRSYWYVGKLDTAITLTKRAIAINGMNRPNVRRANLVHSYYNLGRIYGDQTHYRLAIQAFTNAVAIAKQYPEKWTSGASAYAEIAFIYYNIGDYEKAANVAQEGFFLSQRANDPKMAANTLVQQAQALIKINNLITANSALQRALGFAQRIGELSITANIYSLLAEVASKQGLSLKTVSYYRQAFEINKQTKFRYGCAQALDNLGFTYAEMAQYDKAVIIYKQALGYCDDMGGRLTILNKIGKSQLGLKHHHEALRYYQQALRMIDSSLDSTQFNTNPDNRLFRLIAYKSYLLSVTQDKADTWLDYAKIANNDPVRLRYALETYKVADQMIDFMRWEHTGQQSKLFWRQKTRGMYERAIETCFLLGDATQAFHFLEKSRAVMLADKLNELGARQQLTEQQIAQEQHLRQAVSNQQTTLASLPSDNGPAYNAARMALFAKQDSLTAFLKNLEASNPAYYQYKYANATIALADVQHYLKKQSGSLVTYFVGDSALYLMAVTGDKAVLKKQSIKAYTEALHQFAGLLANSAAMSRRDDVNRFLGLSNDLYRQLLAPFGLPKGRVLVSPDGFFIPFDALSRSAGKADFAVNDYAFSYVYSVGLLLKNGVKRSPNQAFLSTDFLGVAPVEFAPRLNQVLLPGSDEALTPIAGRFSTSTVLTHGKATKASFLEKAANARVIHLFTHATADSSDREPSLYFADSTLQLSDLRDGVLPNVELVVLAACKTGIGANQQGEGVFSLARGFAALGVPSVLTTLWSVQNEATYELTDLFYSYLDQGLPKDVALQRAKQDWLSTAEGENQLPNYWAGLIIVGDSRPLIHLSYSPWVGILSLLAIIGLGGIWFWKNRERRATAVFSAAHSA</sequence>
<evidence type="ECO:0000313" key="5">
    <source>
        <dbReference type="EMBL" id="ADB38722.1"/>
    </source>
</evidence>
<dbReference type="Pfam" id="PF13181">
    <property type="entry name" value="TPR_8"/>
    <property type="match status" value="1"/>
</dbReference>
<dbReference type="SMART" id="SM00028">
    <property type="entry name" value="TPR"/>
    <property type="match status" value="6"/>
</dbReference>
<organism evidence="5 6">
    <name type="scientific">Spirosoma linguale (strain ATCC 33905 / DSM 74 / LMG 10896 / Claus 1)</name>
    <dbReference type="NCBI Taxonomy" id="504472"/>
    <lineage>
        <taxon>Bacteria</taxon>
        <taxon>Pseudomonadati</taxon>
        <taxon>Bacteroidota</taxon>
        <taxon>Cytophagia</taxon>
        <taxon>Cytophagales</taxon>
        <taxon>Cytophagaceae</taxon>
        <taxon>Spirosoma</taxon>
    </lineage>
</organism>
<dbReference type="KEGG" id="sli:Slin_2706"/>
<feature type="repeat" description="TPR" evidence="1">
    <location>
        <begin position="108"/>
        <end position="141"/>
    </location>
</feature>
<feature type="domain" description="CHAT" evidence="4">
    <location>
        <begin position="614"/>
        <end position="881"/>
    </location>
</feature>
<keyword evidence="3" id="KW-0732">Signal</keyword>
<dbReference type="Pfam" id="PF12770">
    <property type="entry name" value="CHAT"/>
    <property type="match status" value="1"/>
</dbReference>
<dbReference type="eggNOG" id="COG4995">
    <property type="taxonomic scope" value="Bacteria"/>
</dbReference>
<keyword evidence="1" id="KW-0802">TPR repeat</keyword>
<dbReference type="AlphaFoldDB" id="D2QID8"/>
<gene>
    <name evidence="5" type="ordered locus">Slin_2706</name>
</gene>
<dbReference type="RefSeq" id="WP_012927254.1">
    <property type="nucleotide sequence ID" value="NC_013730.1"/>
</dbReference>
<accession>D2QID8</accession>
<feature type="chain" id="PRO_5003035345" evidence="3">
    <location>
        <begin position="19"/>
        <end position="928"/>
    </location>
</feature>
<feature type="repeat" description="TPR" evidence="1">
    <location>
        <begin position="65"/>
        <end position="98"/>
    </location>
</feature>
<dbReference type="InterPro" id="IPR024983">
    <property type="entry name" value="CHAT_dom"/>
</dbReference>
<protein>
    <submittedName>
        <fullName evidence="5">TPR repeat-containing protein</fullName>
    </submittedName>
</protein>
<dbReference type="Pfam" id="PF13424">
    <property type="entry name" value="TPR_12"/>
    <property type="match status" value="1"/>
</dbReference>
<keyword evidence="2" id="KW-0812">Transmembrane</keyword>
<proteinExistence type="predicted"/>
<dbReference type="InterPro" id="IPR011990">
    <property type="entry name" value="TPR-like_helical_dom_sf"/>
</dbReference>
<evidence type="ECO:0000256" key="2">
    <source>
        <dbReference type="SAM" id="Phobius"/>
    </source>
</evidence>
<dbReference type="PANTHER" id="PTHR10098">
    <property type="entry name" value="RAPSYN-RELATED"/>
    <property type="match status" value="1"/>
</dbReference>
<dbReference type="Gene3D" id="1.25.40.10">
    <property type="entry name" value="Tetratricopeptide repeat domain"/>
    <property type="match status" value="2"/>
</dbReference>
<keyword evidence="6" id="KW-1185">Reference proteome</keyword>
<keyword evidence="2" id="KW-0472">Membrane</keyword>
<evidence type="ECO:0000259" key="4">
    <source>
        <dbReference type="Pfam" id="PF12770"/>
    </source>
</evidence>
<keyword evidence="2" id="KW-1133">Transmembrane helix</keyword>
<feature type="repeat" description="TPR" evidence="1">
    <location>
        <begin position="269"/>
        <end position="302"/>
    </location>
</feature>
<dbReference type="HOGENOM" id="CLU_002404_2_0_10"/>
<name>D2QID8_SPILD</name>
<dbReference type="PROSITE" id="PS50005">
    <property type="entry name" value="TPR"/>
    <property type="match status" value="3"/>
</dbReference>
<dbReference type="eggNOG" id="COG0457">
    <property type="taxonomic scope" value="Bacteria"/>
</dbReference>
<dbReference type="Proteomes" id="UP000002028">
    <property type="component" value="Chromosome"/>
</dbReference>
<feature type="transmembrane region" description="Helical" evidence="2">
    <location>
        <begin position="890"/>
        <end position="911"/>
    </location>
</feature>
<dbReference type="STRING" id="504472.Slin_2706"/>
<dbReference type="SUPFAM" id="SSF48452">
    <property type="entry name" value="TPR-like"/>
    <property type="match status" value="2"/>
</dbReference>
<evidence type="ECO:0000256" key="3">
    <source>
        <dbReference type="SAM" id="SignalP"/>
    </source>
</evidence>
<dbReference type="EMBL" id="CP001769">
    <property type="protein sequence ID" value="ADB38722.1"/>
    <property type="molecule type" value="Genomic_DNA"/>
</dbReference>
<evidence type="ECO:0000256" key="1">
    <source>
        <dbReference type="PROSITE-ProRule" id="PRU00339"/>
    </source>
</evidence>